<organism evidence="1 2">
    <name type="scientific">Mycolicibacter arupensis</name>
    <dbReference type="NCBI Taxonomy" id="342002"/>
    <lineage>
        <taxon>Bacteria</taxon>
        <taxon>Bacillati</taxon>
        <taxon>Actinomycetota</taxon>
        <taxon>Actinomycetes</taxon>
        <taxon>Mycobacteriales</taxon>
        <taxon>Mycobacteriaceae</taxon>
        <taxon>Mycolicibacter</taxon>
    </lineage>
</organism>
<evidence type="ECO:0000313" key="1">
    <source>
        <dbReference type="EMBL" id="TXI55936.1"/>
    </source>
</evidence>
<dbReference type="InterPro" id="IPR007343">
    <property type="entry name" value="Uncharacterised_pept_Zn_put"/>
</dbReference>
<gene>
    <name evidence="1" type="ORF">E6Q54_11965</name>
</gene>
<reference evidence="1 2" key="1">
    <citation type="submission" date="2018-09" db="EMBL/GenBank/DDBJ databases">
        <title>Metagenome Assembled Genomes from an Advanced Water Purification Facility.</title>
        <authorList>
            <person name="Stamps B.W."/>
            <person name="Spear J.R."/>
        </authorList>
    </citation>
    <scope>NUCLEOTIDE SEQUENCE [LARGE SCALE GENOMIC DNA]</scope>
    <source>
        <strain evidence="1">Bin_29_2</strain>
    </source>
</reference>
<dbReference type="Proteomes" id="UP000321797">
    <property type="component" value="Unassembled WGS sequence"/>
</dbReference>
<evidence type="ECO:0008006" key="3">
    <source>
        <dbReference type="Google" id="ProtNLM"/>
    </source>
</evidence>
<dbReference type="EMBL" id="SSGD01000061">
    <property type="protein sequence ID" value="TXI55936.1"/>
    <property type="molecule type" value="Genomic_DNA"/>
</dbReference>
<sequence>MIEPTFPPGLTIITEPLPAETPMSSYKLPTSAEEAVARVVAFWNGAPNRLGLHPKVVAAQAPLMCNPTRVALGRAATCAGGTILYDVAGIQQMLNNKPNGPIAMTVVMAHEVGHLIANEFGAGGQLTDAPNVGGVEAAELSADCFGGMYMHSTGLSASVVDAAVALTGVGAGSVRTEAFHDGLSTTDPNVCVDRYLN</sequence>
<dbReference type="Pfam" id="PF04228">
    <property type="entry name" value="Zn_peptidase"/>
    <property type="match status" value="1"/>
</dbReference>
<accession>A0A5C7Y300</accession>
<evidence type="ECO:0000313" key="2">
    <source>
        <dbReference type="Proteomes" id="UP000321797"/>
    </source>
</evidence>
<proteinExistence type="predicted"/>
<dbReference type="RefSeq" id="WP_276760814.1">
    <property type="nucleotide sequence ID" value="NZ_SSGD01000061.1"/>
</dbReference>
<comment type="caution">
    <text evidence="1">The sequence shown here is derived from an EMBL/GenBank/DDBJ whole genome shotgun (WGS) entry which is preliminary data.</text>
</comment>
<protein>
    <recommendedName>
        <fullName evidence="3">Metalloprotease</fullName>
    </recommendedName>
</protein>
<name>A0A5C7Y300_9MYCO</name>
<dbReference type="AlphaFoldDB" id="A0A5C7Y300"/>